<sequence length="149" mass="16936">MMNDGNEWQLALPEFLQEAEKLLIKSEECLSHLHLIRNDSDAIDCMKISLIKLAERADCLALQAISEFSRHIQYLIANAESPLQLHDQALDALEECLKLLAWQLELIDVKTGQLALDEAEQTTLIATVTLHIPQKDFAFKPQQRVHHVS</sequence>
<accession>A0A0A1Z2M4</accession>
<reference evidence="1 2" key="1">
    <citation type="journal article" date="2013" name="Genome Announc.">
        <title>Draft Genome Sequence of Pseudomonas fluorescens LMG 5329, a White Line-Inducing Principle-Producing Bioindicator for the Mushroom Pathogen Pseudomonas tolaasii.</title>
        <authorList>
            <person name="Ghequire M.G."/>
            <person name="Rokni-Zadeh H."/>
            <person name="Zarrineh P."/>
            <person name="De Mot R."/>
        </authorList>
    </citation>
    <scope>NUCLEOTIDE SEQUENCE [LARGE SCALE GENOMIC DNA]</scope>
    <source>
        <strain evidence="1 2">LMG 5329</strain>
    </source>
</reference>
<comment type="caution">
    <text evidence="1">The sequence shown here is derived from an EMBL/GenBank/DDBJ whole genome shotgun (WGS) entry which is preliminary data.</text>
</comment>
<evidence type="ECO:0000313" key="1">
    <source>
        <dbReference type="EMBL" id="KGE68560.1"/>
    </source>
</evidence>
<evidence type="ECO:0000313" key="2">
    <source>
        <dbReference type="Proteomes" id="UP000030060"/>
    </source>
</evidence>
<protein>
    <submittedName>
        <fullName evidence="1">Uncharacterized protein</fullName>
    </submittedName>
</protein>
<proteinExistence type="predicted"/>
<gene>
    <name evidence="1" type="ORF">K814_0107485</name>
</gene>
<dbReference type="RefSeq" id="WP_177076911.1">
    <property type="nucleotide sequence ID" value="NZ_ASGY01000057.1"/>
</dbReference>
<dbReference type="AlphaFoldDB" id="A0A0A1Z2M4"/>
<organism evidence="1 2">
    <name type="scientific">Pseudomonas fluorescens LMG 5329</name>
    <dbReference type="NCBI Taxonomy" id="1324332"/>
    <lineage>
        <taxon>Bacteria</taxon>
        <taxon>Pseudomonadati</taxon>
        <taxon>Pseudomonadota</taxon>
        <taxon>Gammaproteobacteria</taxon>
        <taxon>Pseudomonadales</taxon>
        <taxon>Pseudomonadaceae</taxon>
        <taxon>Pseudomonas</taxon>
    </lineage>
</organism>
<name>A0A0A1Z2M4_PSEFL</name>
<dbReference type="Proteomes" id="UP000030060">
    <property type="component" value="Unassembled WGS sequence"/>
</dbReference>
<dbReference type="EMBL" id="ASGY01000057">
    <property type="protein sequence ID" value="KGE68560.1"/>
    <property type="molecule type" value="Genomic_DNA"/>
</dbReference>